<keyword evidence="8" id="KW-0460">Magnesium</keyword>
<evidence type="ECO:0000256" key="1">
    <source>
        <dbReference type="ARBA" id="ARBA00001946"/>
    </source>
</evidence>
<keyword evidence="9" id="KW-0784">Thiamine biosynthesis</keyword>
<dbReference type="RefSeq" id="WP_014243048.1">
    <property type="nucleotide sequence ID" value="NC_016620.1"/>
</dbReference>
<dbReference type="InterPro" id="IPR005477">
    <property type="entry name" value="Dxylulose-5-P_synthase"/>
</dbReference>
<dbReference type="EC" id="2.2.1.7" evidence="5"/>
<evidence type="ECO:0000256" key="2">
    <source>
        <dbReference type="ARBA" id="ARBA00004980"/>
    </source>
</evidence>
<keyword evidence="14" id="KW-1185">Reference proteome</keyword>
<dbReference type="GO" id="GO:0046872">
    <property type="term" value="F:metal ion binding"/>
    <property type="evidence" value="ECO:0007669"/>
    <property type="project" value="UniProtKB-KW"/>
</dbReference>
<organism evidence="13 14">
    <name type="scientific">Halobacteriovorax marinus (strain ATCC BAA-682 / DSM 15412 / SJ)</name>
    <name type="common">Bacteriovorax marinus</name>
    <dbReference type="NCBI Taxonomy" id="862908"/>
    <lineage>
        <taxon>Bacteria</taxon>
        <taxon>Pseudomonadati</taxon>
        <taxon>Bdellovibrionota</taxon>
        <taxon>Bacteriovoracia</taxon>
        <taxon>Bacteriovoracales</taxon>
        <taxon>Halobacteriovoraceae</taxon>
        <taxon>Halobacteriovorax</taxon>
    </lineage>
</organism>
<name>E1X3G5_HALMS</name>
<dbReference type="SUPFAM" id="SSF52922">
    <property type="entry name" value="TK C-terminal domain-like"/>
    <property type="match status" value="1"/>
</dbReference>
<dbReference type="PATRIC" id="fig|862908.3.peg.324"/>
<evidence type="ECO:0000256" key="6">
    <source>
        <dbReference type="ARBA" id="ARBA00022679"/>
    </source>
</evidence>
<proteinExistence type="inferred from homology"/>
<dbReference type="InterPro" id="IPR005475">
    <property type="entry name" value="Transketolase-like_Pyr-bd"/>
</dbReference>
<dbReference type="Pfam" id="PF02780">
    <property type="entry name" value="Transketolase_C"/>
    <property type="match status" value="1"/>
</dbReference>
<protein>
    <recommendedName>
        <fullName evidence="5">1-deoxy-D-xylulose-5-phosphate synthase</fullName>
        <ecNumber evidence="5">2.2.1.7</ecNumber>
    </recommendedName>
</protein>
<evidence type="ECO:0000256" key="3">
    <source>
        <dbReference type="ARBA" id="ARBA00011081"/>
    </source>
</evidence>
<dbReference type="CDD" id="cd07033">
    <property type="entry name" value="TPP_PYR_DXS_TK_like"/>
    <property type="match status" value="1"/>
</dbReference>
<dbReference type="PANTHER" id="PTHR43322:SF5">
    <property type="entry name" value="1-DEOXY-D-XYLULOSE-5-PHOSPHATE SYNTHASE, CHLOROPLASTIC"/>
    <property type="match status" value="1"/>
</dbReference>
<dbReference type="Gene3D" id="3.40.50.920">
    <property type="match status" value="1"/>
</dbReference>
<evidence type="ECO:0000256" key="7">
    <source>
        <dbReference type="ARBA" id="ARBA00022723"/>
    </source>
</evidence>
<evidence type="ECO:0000256" key="4">
    <source>
        <dbReference type="ARBA" id="ARBA00011738"/>
    </source>
</evidence>
<comment type="cofactor">
    <cofactor evidence="1">
        <name>Mg(2+)</name>
        <dbReference type="ChEBI" id="CHEBI:18420"/>
    </cofactor>
</comment>
<evidence type="ECO:0000256" key="9">
    <source>
        <dbReference type="ARBA" id="ARBA00022977"/>
    </source>
</evidence>
<accession>E1X3G5</accession>
<reference evidence="14" key="1">
    <citation type="journal article" date="2013" name="ISME J.">
        <title>A small predatory core genome in the divergent marine Bacteriovorax marinus SJ and the terrestrial Bdellovibrio bacteriovorus.</title>
        <authorList>
            <person name="Crossman L.C."/>
            <person name="Chen H."/>
            <person name="Cerdeno-Tarraga A.M."/>
            <person name="Brooks K."/>
            <person name="Quail M.A."/>
            <person name="Pineiro S.A."/>
            <person name="Hobley L."/>
            <person name="Sockett R.E."/>
            <person name="Bentley S.D."/>
            <person name="Parkhill J."/>
            <person name="Williams H.N."/>
            <person name="Stine O.C."/>
        </authorList>
    </citation>
    <scope>NUCLEOTIDE SEQUENCE [LARGE SCALE GENOMIC DNA]</scope>
    <source>
        <strain evidence="14">ATCC BAA-682 / DSM 15412 / SJ</strain>
    </source>
</reference>
<dbReference type="GO" id="GO:0008661">
    <property type="term" value="F:1-deoxy-D-xylulose-5-phosphate synthase activity"/>
    <property type="evidence" value="ECO:0007669"/>
    <property type="project" value="UniProtKB-EC"/>
</dbReference>
<dbReference type="InterPro" id="IPR029061">
    <property type="entry name" value="THDP-binding"/>
</dbReference>
<keyword evidence="6" id="KW-0808">Transferase</keyword>
<evidence type="ECO:0000313" key="14">
    <source>
        <dbReference type="Proteomes" id="UP000008963"/>
    </source>
</evidence>
<dbReference type="SUPFAM" id="SSF52518">
    <property type="entry name" value="Thiamin diphosphate-binding fold (THDP-binding)"/>
    <property type="match status" value="1"/>
</dbReference>
<evidence type="ECO:0000256" key="8">
    <source>
        <dbReference type="ARBA" id="ARBA00022842"/>
    </source>
</evidence>
<dbReference type="SMART" id="SM00861">
    <property type="entry name" value="Transket_pyr"/>
    <property type="match status" value="1"/>
</dbReference>
<evidence type="ECO:0000256" key="5">
    <source>
        <dbReference type="ARBA" id="ARBA00013150"/>
    </source>
</evidence>
<dbReference type="PANTHER" id="PTHR43322">
    <property type="entry name" value="1-D-DEOXYXYLULOSE 5-PHOSPHATE SYNTHASE-RELATED"/>
    <property type="match status" value="1"/>
</dbReference>
<feature type="domain" description="Transketolase-like pyrimidine-binding" evidence="12">
    <location>
        <begin position="1"/>
        <end position="164"/>
    </location>
</feature>
<sequence>MKNALLNSISNRLKNDKDAIFLTADLGFMLLEELQENFPDQFFNVGISEANMIGIAGGLARTGKSVICYSMSPFVTLRCLEQVRMHLSIGQQDITLIGVGAGYAYGPQGCSHHSVEDLGVMLSMAGINIYSIMSPSDLERTVKHQAKYKKPSYIRIGRSEPFALKNSNSKIIEIDLILTNKSTQNDHIQVFTTGSMTNYATKAFESISSELNSKLSIYNITQLKPFPTECLLKAIGENSKILTLEQNILNGGLSSLIANQVLQNQLKIKSFNSLNLPDEFIKKAGSEKDLMRLAAIDELSIAKKIREIDNE</sequence>
<comment type="subunit">
    <text evidence="4">Homodimer.</text>
</comment>
<keyword evidence="11" id="KW-0414">Isoprene biosynthesis</keyword>
<dbReference type="InterPro" id="IPR033248">
    <property type="entry name" value="Transketolase_C"/>
</dbReference>
<dbReference type="Pfam" id="PF02779">
    <property type="entry name" value="Transket_pyr"/>
    <property type="match status" value="1"/>
</dbReference>
<keyword evidence="10" id="KW-0786">Thiamine pyrophosphate</keyword>
<dbReference type="GO" id="GO:0016114">
    <property type="term" value="P:terpenoid biosynthetic process"/>
    <property type="evidence" value="ECO:0007669"/>
    <property type="project" value="InterPro"/>
</dbReference>
<dbReference type="EMBL" id="FQ312005">
    <property type="protein sequence ID" value="CBW25260.1"/>
    <property type="molecule type" value="Genomic_DNA"/>
</dbReference>
<dbReference type="Gene3D" id="3.40.50.970">
    <property type="match status" value="1"/>
</dbReference>
<dbReference type="GO" id="GO:0009228">
    <property type="term" value="P:thiamine biosynthetic process"/>
    <property type="evidence" value="ECO:0007669"/>
    <property type="project" value="UniProtKB-KW"/>
</dbReference>
<dbReference type="AlphaFoldDB" id="E1X3G5"/>
<comment type="similarity">
    <text evidence="3">Belongs to the transketolase family. DXPS subfamily.</text>
</comment>
<dbReference type="Proteomes" id="UP000008963">
    <property type="component" value="Chromosome"/>
</dbReference>
<dbReference type="HOGENOM" id="CLU_009227_1_1_7"/>
<evidence type="ECO:0000256" key="11">
    <source>
        <dbReference type="ARBA" id="ARBA00023229"/>
    </source>
</evidence>
<dbReference type="InterPro" id="IPR009014">
    <property type="entry name" value="Transketo_C/PFOR_II"/>
</dbReference>
<dbReference type="eggNOG" id="COG3958">
    <property type="taxonomic scope" value="Bacteria"/>
</dbReference>
<evidence type="ECO:0000259" key="12">
    <source>
        <dbReference type="SMART" id="SM00861"/>
    </source>
</evidence>
<gene>
    <name evidence="13" type="ordered locus">BMS_0336</name>
</gene>
<dbReference type="KEGG" id="bmx:BMS_0336"/>
<dbReference type="STRING" id="862908.BMS_0336"/>
<dbReference type="OrthoDB" id="9803371at2"/>
<evidence type="ECO:0000256" key="10">
    <source>
        <dbReference type="ARBA" id="ARBA00023052"/>
    </source>
</evidence>
<keyword evidence="7" id="KW-0479">Metal-binding</keyword>
<comment type="pathway">
    <text evidence="2">Metabolic intermediate biosynthesis; 1-deoxy-D-xylulose 5-phosphate biosynthesis; 1-deoxy-D-xylulose 5-phosphate from D-glyceraldehyde 3-phosphate and pyruvate: step 1/1.</text>
</comment>
<evidence type="ECO:0000313" key="13">
    <source>
        <dbReference type="EMBL" id="CBW25260.1"/>
    </source>
</evidence>